<keyword evidence="9" id="KW-1185">Reference proteome</keyword>
<keyword evidence="2" id="KW-0808">Transferase</keyword>
<dbReference type="Proteomes" id="UP000199639">
    <property type="component" value="Unassembled WGS sequence"/>
</dbReference>
<accession>A0A4V3I8D0</accession>
<dbReference type="STRING" id="1424659.SAMN05216368_11185"/>
<evidence type="ECO:0000256" key="1">
    <source>
        <dbReference type="ARBA" id="ARBA00010164"/>
    </source>
</evidence>
<protein>
    <submittedName>
        <fullName evidence="6">Serine/threonine-protein kinase HipA</fullName>
    </submittedName>
    <submittedName>
        <fullName evidence="7">Type II toxin-antitoxin system HipA family toxin</fullName>
    </submittedName>
</protein>
<dbReference type="Pfam" id="PF13657">
    <property type="entry name" value="Couple_hipA"/>
    <property type="match status" value="1"/>
</dbReference>
<proteinExistence type="inferred from homology"/>
<dbReference type="PANTHER" id="PTHR37419">
    <property type="entry name" value="SERINE/THREONINE-PROTEIN KINASE TOXIN HIPA"/>
    <property type="match status" value="1"/>
</dbReference>
<reference evidence="6 8" key="1">
    <citation type="submission" date="2016-10" db="EMBL/GenBank/DDBJ databases">
        <authorList>
            <person name="Varghese N."/>
            <person name="Submissions S."/>
        </authorList>
    </citation>
    <scope>NUCLEOTIDE SEQUENCE [LARGE SCALE GENOMIC DNA]</scope>
    <source>
        <strain evidence="6 8">CGMCC 1.11215</strain>
    </source>
</reference>
<name>A0A4V3I8D0_9MICO</name>
<dbReference type="AlphaFoldDB" id="A0A4V3I8D0"/>
<dbReference type="Gene3D" id="1.10.1070.20">
    <property type="match status" value="1"/>
</dbReference>
<evidence type="ECO:0000313" key="7">
    <source>
        <dbReference type="EMBL" id="TFB74230.1"/>
    </source>
</evidence>
<dbReference type="EMBL" id="SOFD01000036">
    <property type="protein sequence ID" value="TFB74230.1"/>
    <property type="molecule type" value="Genomic_DNA"/>
</dbReference>
<evidence type="ECO:0000259" key="5">
    <source>
        <dbReference type="Pfam" id="PF13657"/>
    </source>
</evidence>
<keyword evidence="3 6" id="KW-0418">Kinase</keyword>
<evidence type="ECO:0000313" key="6">
    <source>
        <dbReference type="EMBL" id="SDO15755.1"/>
    </source>
</evidence>
<dbReference type="Proteomes" id="UP000298252">
    <property type="component" value="Unassembled WGS sequence"/>
</dbReference>
<evidence type="ECO:0000256" key="2">
    <source>
        <dbReference type="ARBA" id="ARBA00022679"/>
    </source>
</evidence>
<evidence type="ECO:0000313" key="8">
    <source>
        <dbReference type="Proteomes" id="UP000199639"/>
    </source>
</evidence>
<comment type="similarity">
    <text evidence="1">Belongs to the HipA Ser/Thr kinase family.</text>
</comment>
<dbReference type="PANTHER" id="PTHR37419:SF1">
    <property type="entry name" value="SERINE_THREONINE-PROTEIN KINASE TOXIN HIPA"/>
    <property type="match status" value="1"/>
</dbReference>
<evidence type="ECO:0000256" key="3">
    <source>
        <dbReference type="ARBA" id="ARBA00022777"/>
    </source>
</evidence>
<evidence type="ECO:0000259" key="4">
    <source>
        <dbReference type="Pfam" id="PF07804"/>
    </source>
</evidence>
<dbReference type="GO" id="GO:0004674">
    <property type="term" value="F:protein serine/threonine kinase activity"/>
    <property type="evidence" value="ECO:0007669"/>
    <property type="project" value="TreeGrafter"/>
</dbReference>
<organism evidence="6 8">
    <name type="scientific">Cryobacterium flavum</name>
    <dbReference type="NCBI Taxonomy" id="1424659"/>
    <lineage>
        <taxon>Bacteria</taxon>
        <taxon>Bacillati</taxon>
        <taxon>Actinomycetota</taxon>
        <taxon>Actinomycetes</taxon>
        <taxon>Micrococcales</taxon>
        <taxon>Microbacteriaceae</taxon>
        <taxon>Cryobacterium</taxon>
    </lineage>
</organism>
<gene>
    <name evidence="7" type="ORF">E3O21_15680</name>
    <name evidence="6" type="ORF">SAMN05216368_11185</name>
</gene>
<dbReference type="GO" id="GO:0005829">
    <property type="term" value="C:cytosol"/>
    <property type="evidence" value="ECO:0007669"/>
    <property type="project" value="TreeGrafter"/>
</dbReference>
<reference evidence="7 9" key="2">
    <citation type="submission" date="2019-03" db="EMBL/GenBank/DDBJ databases">
        <title>Genomics of glacier-inhabiting Cryobacterium strains.</title>
        <authorList>
            <person name="Liu Q."/>
            <person name="Xin Y.-H."/>
        </authorList>
    </citation>
    <scope>NUCLEOTIDE SEQUENCE [LARGE SCALE GENOMIC DNA]</scope>
    <source>
        <strain evidence="7 9">Hh8</strain>
    </source>
</reference>
<feature type="domain" description="HipA N-terminal subdomain 1" evidence="5">
    <location>
        <begin position="5"/>
        <end position="104"/>
    </location>
</feature>
<dbReference type="NCBIfam" id="TIGR03071">
    <property type="entry name" value="couple_hipA"/>
    <property type="match status" value="1"/>
</dbReference>
<dbReference type="InterPro" id="IPR017508">
    <property type="entry name" value="HipA_N1"/>
</dbReference>
<dbReference type="Pfam" id="PF07804">
    <property type="entry name" value="HipA_C"/>
    <property type="match status" value="1"/>
</dbReference>
<dbReference type="EMBL" id="FNIB01000011">
    <property type="protein sequence ID" value="SDO15755.1"/>
    <property type="molecule type" value="Genomic_DNA"/>
</dbReference>
<dbReference type="InterPro" id="IPR012893">
    <property type="entry name" value="HipA-like_C"/>
</dbReference>
<dbReference type="InterPro" id="IPR052028">
    <property type="entry name" value="HipA_Ser/Thr_kinase"/>
</dbReference>
<dbReference type="RefSeq" id="WP_092341615.1">
    <property type="nucleotide sequence ID" value="NZ_FNIB01000011.1"/>
</dbReference>
<dbReference type="CDD" id="cd17808">
    <property type="entry name" value="HipA_Ec_like"/>
    <property type="match status" value="1"/>
</dbReference>
<evidence type="ECO:0000313" key="9">
    <source>
        <dbReference type="Proteomes" id="UP000298252"/>
    </source>
</evidence>
<sequence>MNSELYVYLDGERVGTLAQTKQGKTTFAYDERYRLDSRSTPLSLSMPLARREHPSRVVTAFLQGLLTDSPTKLAELAATYQTSARNAFGLLAHVGRDAAGAVQILPPDETSTDAATRQGDVERLSDDEFSSLIKDIVQHSDTWGQRGDDARWSLPGAQPKVALFRFDDGGWGVPNDSTPTTHILKPAIAPYSNHDVNEYVTMRAARLLGLNVADHELTTTEQGDRVFVSRRYDRRQFDGRWARLHQEDLCQALSVPPDLKYQQDGGPGVGTIAQLLGRLPLNDREASQKRFFDSLVFNVSAACTDAHAKNISILLRGDRAVLAPLYDLGTHAPYPATGALRSAMKVGDEYRMNAIGLQDFLAVAAKLQIPADYAEERVRYIRGNVAGAFADAAGSVSGGSEEQGFATTVSKSIFTLARERGW</sequence>
<feature type="domain" description="HipA-like C-terminal" evidence="4">
    <location>
        <begin position="152"/>
        <end position="385"/>
    </location>
</feature>